<comment type="caution">
    <text evidence="1">The sequence shown here is derived from an EMBL/GenBank/DDBJ whole genome shotgun (WGS) entry which is preliminary data.</text>
</comment>
<reference evidence="1" key="1">
    <citation type="journal article" date="2020" name="Stud. Mycol.">
        <title>101 Dothideomycetes genomes: a test case for predicting lifestyles and emergence of pathogens.</title>
        <authorList>
            <person name="Haridas S."/>
            <person name="Albert R."/>
            <person name="Binder M."/>
            <person name="Bloem J."/>
            <person name="Labutti K."/>
            <person name="Salamov A."/>
            <person name="Andreopoulos B."/>
            <person name="Baker S."/>
            <person name="Barry K."/>
            <person name="Bills G."/>
            <person name="Bluhm B."/>
            <person name="Cannon C."/>
            <person name="Castanera R."/>
            <person name="Culley D."/>
            <person name="Daum C."/>
            <person name="Ezra D."/>
            <person name="Gonzalez J."/>
            <person name="Henrissat B."/>
            <person name="Kuo A."/>
            <person name="Liang C."/>
            <person name="Lipzen A."/>
            <person name="Lutzoni F."/>
            <person name="Magnuson J."/>
            <person name="Mondo S."/>
            <person name="Nolan M."/>
            <person name="Ohm R."/>
            <person name="Pangilinan J."/>
            <person name="Park H.-J."/>
            <person name="Ramirez L."/>
            <person name="Alfaro M."/>
            <person name="Sun H."/>
            <person name="Tritt A."/>
            <person name="Yoshinaga Y."/>
            <person name="Zwiers L.-H."/>
            <person name="Turgeon B."/>
            <person name="Goodwin S."/>
            <person name="Spatafora J."/>
            <person name="Crous P."/>
            <person name="Grigoriev I."/>
        </authorList>
    </citation>
    <scope>NUCLEOTIDE SEQUENCE</scope>
    <source>
        <strain evidence="1">ATCC 200398</strain>
    </source>
</reference>
<name>A0ACB6QAA1_9PLEO</name>
<dbReference type="EMBL" id="MU003544">
    <property type="protein sequence ID" value="KAF2463888.1"/>
    <property type="molecule type" value="Genomic_DNA"/>
</dbReference>
<evidence type="ECO:0000313" key="1">
    <source>
        <dbReference type="EMBL" id="KAF2463888.1"/>
    </source>
</evidence>
<sequence length="369" mass="41300">MDPNAQLPPDYFTANRFNDVFIPATVTFAIATTCVCLRFIAGWISKRPLWYDDYFAGITGLTVKKACGVAIYSVVGTWRGMGFGRHIGAAMIIHPTVIKDFMTSIFVLELLYTTAISTAKLSIIAFLWRIFGKTSMRYILVGLLCFTLSWFIAILFTSIFSCVPVNAFWDITITDKRCIDTYKFYVGITFPNMLCDFIITLVPAPYVWNLQVSLKQKLLITFTLFFGGFTSIISAVRLANIFNNFSLADPTWDSVTLMKWTAVEVFCAITSVCLPTFRPLLRWATGHSLATAAEASRPSRSGGSKNFFQRSSQKSKKYHSADQSTDTDSQAAITTADAVKSPDGFSVQTYPMNAIEVRRDYECLPPHDH</sequence>
<gene>
    <name evidence="1" type="ORF">BDR25DRAFT_319620</name>
</gene>
<dbReference type="Proteomes" id="UP000799755">
    <property type="component" value="Unassembled WGS sequence"/>
</dbReference>
<organism evidence="1 2">
    <name type="scientific">Lindgomyces ingoldianus</name>
    <dbReference type="NCBI Taxonomy" id="673940"/>
    <lineage>
        <taxon>Eukaryota</taxon>
        <taxon>Fungi</taxon>
        <taxon>Dikarya</taxon>
        <taxon>Ascomycota</taxon>
        <taxon>Pezizomycotina</taxon>
        <taxon>Dothideomycetes</taxon>
        <taxon>Pleosporomycetidae</taxon>
        <taxon>Pleosporales</taxon>
        <taxon>Lindgomycetaceae</taxon>
        <taxon>Lindgomyces</taxon>
    </lineage>
</organism>
<protein>
    <submittedName>
        <fullName evidence="1">Uncharacterized protein</fullName>
    </submittedName>
</protein>
<keyword evidence="2" id="KW-1185">Reference proteome</keyword>
<evidence type="ECO:0000313" key="2">
    <source>
        <dbReference type="Proteomes" id="UP000799755"/>
    </source>
</evidence>
<accession>A0ACB6QAA1</accession>
<proteinExistence type="predicted"/>